<feature type="chain" id="PRO_5001853291" evidence="1">
    <location>
        <begin position="24"/>
        <end position="329"/>
    </location>
</feature>
<evidence type="ECO:0000259" key="2">
    <source>
        <dbReference type="SMART" id="SM00235"/>
    </source>
</evidence>
<feature type="domain" description="Peptidase metallopeptidase" evidence="2">
    <location>
        <begin position="41"/>
        <end position="221"/>
    </location>
</feature>
<gene>
    <name evidence="3" type="ORF">THII_1779</name>
</gene>
<evidence type="ECO:0000313" key="3">
    <source>
        <dbReference type="EMBL" id="BAP56076.1"/>
    </source>
</evidence>
<evidence type="ECO:0000256" key="1">
    <source>
        <dbReference type="SAM" id="SignalP"/>
    </source>
</evidence>
<dbReference type="Gene3D" id="3.40.390.10">
    <property type="entry name" value="Collagenase (Catalytic Domain)"/>
    <property type="match status" value="1"/>
</dbReference>
<dbReference type="KEGG" id="tig:THII_1779"/>
<dbReference type="InterPro" id="IPR001506">
    <property type="entry name" value="Peptidase_M12A"/>
</dbReference>
<dbReference type="STRING" id="40754.THII_1779"/>
<dbReference type="EMBL" id="AP014633">
    <property type="protein sequence ID" value="BAP56076.1"/>
    <property type="molecule type" value="Genomic_DNA"/>
</dbReference>
<evidence type="ECO:0000313" key="4">
    <source>
        <dbReference type="Proteomes" id="UP000031623"/>
    </source>
</evidence>
<dbReference type="SMART" id="SM00235">
    <property type="entry name" value="ZnMc"/>
    <property type="match status" value="1"/>
</dbReference>
<name>A0A090BV17_9GAMM</name>
<dbReference type="Pfam" id="PF01400">
    <property type="entry name" value="Astacin"/>
    <property type="match status" value="1"/>
</dbReference>
<keyword evidence="1" id="KW-0732">Signal</keyword>
<dbReference type="InterPro" id="IPR006026">
    <property type="entry name" value="Peptidase_Metallo"/>
</dbReference>
<feature type="signal peptide" evidence="1">
    <location>
        <begin position="1"/>
        <end position="23"/>
    </location>
</feature>
<sequence length="329" mass="36241">MILPKFNPLIASSILMLTSSLLASPFDGNQSNLSSRSFPLDTVIWANTNIPVCWESLSTDANLRNEVQNAVTTTWEANSQVDFTGWGQCPTGTFAGIRIGVNDVGPYTERLGNELRGRVSGMILNFTFVSWDPNCITNHGLTSCVRWTAVHEFGHALGFAHEQNRHDTPTTCTLEPQGTMGNIIFTDWDNNSVMNYCNPNWNGNGNLSNIDILTVQTYYGNIPRYTSPSKLLEIPVVIVSGVSYTATLDDFDGDNAFSLRTFNRTGNRSSQPARYAGTTLTLLMLKVLDLRNHVESLYSATMNFNGSTFTVSSATQLQPTPITFSLVSH</sequence>
<dbReference type="InterPro" id="IPR024079">
    <property type="entry name" value="MetalloPept_cat_dom_sf"/>
</dbReference>
<accession>A0A090BV17</accession>
<dbReference type="GO" id="GO:0006508">
    <property type="term" value="P:proteolysis"/>
    <property type="evidence" value="ECO:0007669"/>
    <property type="project" value="InterPro"/>
</dbReference>
<dbReference type="GO" id="GO:0004222">
    <property type="term" value="F:metalloendopeptidase activity"/>
    <property type="evidence" value="ECO:0007669"/>
    <property type="project" value="InterPro"/>
</dbReference>
<dbReference type="Proteomes" id="UP000031623">
    <property type="component" value="Chromosome"/>
</dbReference>
<dbReference type="SUPFAM" id="SSF55486">
    <property type="entry name" value="Metalloproteases ('zincins'), catalytic domain"/>
    <property type="match status" value="1"/>
</dbReference>
<keyword evidence="4" id="KW-1185">Reference proteome</keyword>
<dbReference type="GO" id="GO:0008270">
    <property type="term" value="F:zinc ion binding"/>
    <property type="evidence" value="ECO:0007669"/>
    <property type="project" value="InterPro"/>
</dbReference>
<proteinExistence type="predicted"/>
<reference evidence="3 4" key="1">
    <citation type="journal article" date="2014" name="ISME J.">
        <title>Ecophysiology of Thioploca ingrica as revealed by the complete genome sequence supplemented with proteomic evidence.</title>
        <authorList>
            <person name="Kojima H."/>
            <person name="Ogura Y."/>
            <person name="Yamamoto N."/>
            <person name="Togashi T."/>
            <person name="Mori H."/>
            <person name="Watanabe T."/>
            <person name="Nemoto F."/>
            <person name="Kurokawa K."/>
            <person name="Hayashi T."/>
            <person name="Fukui M."/>
        </authorList>
    </citation>
    <scope>NUCLEOTIDE SEQUENCE [LARGE SCALE GENOMIC DNA]</scope>
</reference>
<protein>
    <submittedName>
        <fullName evidence="3">ATPase</fullName>
    </submittedName>
</protein>
<dbReference type="HOGENOM" id="CLU_844503_0_0_6"/>
<organism evidence="3 4">
    <name type="scientific">Thioploca ingrica</name>
    <dbReference type="NCBI Taxonomy" id="40754"/>
    <lineage>
        <taxon>Bacteria</taxon>
        <taxon>Pseudomonadati</taxon>
        <taxon>Pseudomonadota</taxon>
        <taxon>Gammaproteobacteria</taxon>
        <taxon>Thiotrichales</taxon>
        <taxon>Thiotrichaceae</taxon>
        <taxon>Thioploca</taxon>
    </lineage>
</organism>
<dbReference type="AlphaFoldDB" id="A0A090BV17"/>